<dbReference type="GO" id="GO:0009306">
    <property type="term" value="P:protein secretion"/>
    <property type="evidence" value="ECO:0007669"/>
    <property type="project" value="TreeGrafter"/>
</dbReference>
<dbReference type="SUPFAM" id="SSF48371">
    <property type="entry name" value="ARM repeat"/>
    <property type="match status" value="1"/>
</dbReference>
<evidence type="ECO:0000313" key="4">
    <source>
        <dbReference type="EMBL" id="GCF01127.1"/>
    </source>
</evidence>
<accession>A0A4C2ECP6</accession>
<comment type="similarity">
    <text evidence="1">Belongs to the Tango6 family.</text>
</comment>
<evidence type="ECO:0000256" key="1">
    <source>
        <dbReference type="ARBA" id="ARBA00005724"/>
    </source>
</evidence>
<dbReference type="Proteomes" id="UP000301737">
    <property type="component" value="Unassembled WGS sequence"/>
</dbReference>
<dbReference type="OrthoDB" id="39591at2759"/>
<feature type="compositionally biased region" description="Acidic residues" evidence="2">
    <location>
        <begin position="559"/>
        <end position="574"/>
    </location>
</feature>
<feature type="region of interest" description="Disordered" evidence="2">
    <location>
        <begin position="556"/>
        <end position="580"/>
    </location>
</feature>
<evidence type="ECO:0000259" key="3">
    <source>
        <dbReference type="Pfam" id="PF10363"/>
    </source>
</evidence>
<sequence length="892" mass="102467">MSAISNILKNPQFTRPTPLDDFFQRLNDQVLSKKEDIQNDTIKVVPLLLTHFQELHDLTMDEQRRLETENSSMLPISLHDMKFIEELIKLIISKGIMTNIPPSLQPASQKSRNLPRSHNLGVLELVIRKIYIILTDKVKPNDYIRSITLKGPLYTYTYLGILTLCAEGPKNAHFEKMLRQMEDVQQTYELYAMYNFFVQELSSPVAKAKILSLLGTLAVRRENGILSLIDFIVGAREDEQLDIEKMNRVTQIIVAKPRTISSVEYFSLLFPQIFDGLSMVNRPIVVSCLNSVVTALFFKNSRIINDFLFHRIYQVLFNEPVQERSAKEVNDMVNVIISLTKNASNELLSVFVQGLDKRQFYLNLWIYTFFLKKYQKLNPLGEQNGPYYEVILTVLKTFVCLLKDTEALVYLSMNLLNYEHEQWGYQIDFETQLAYITLRDNLPDLNLKKEGDEDPLSKANKLFADIDESIDLFIQLLKMVNNENMVKDVFLAVLNRWVKTEQHKDNPLKEVESNALVLLDLKTLEKLHKEFSADILKKPHDILKLIDELVDLTSFEPLKEEDSDDEEDSEDEEERETKQPDSLSLIIQILGSVLYLPPQQLSGSKQLLQSIDNKLQKRGNLVFHKDITNVLECTSQETTDTASNDSDYEALEEAINNLNEPLAPMQVLGLTQLTKLVRNRSKAVSAARATQLHLQYLKNQDPYVYLSAVKGLSALCQYDKTCIDTLVNCYSSIHKLDDALKIGEVFIQYIQQENQLFQGFQANRIIDSCITNVRRRGEIDDRLRMSAMSILGISAQVNARGIQDRIGDMLDCSFGVLQMETKTKGGFMVRRAALHLIHDLMYSDYEDTGLSLFPPQYENSRLKILLEYTRDKDDDQLVSEQAGQLLSLLNIY</sequence>
<name>A0A4C2ECP6_9SACH</name>
<dbReference type="PANTHER" id="PTHR20959">
    <property type="entry name" value="TRANSPORT AND GOLGI ORGANIZATION PROTEIN 6 FAMILY MEMBER"/>
    <property type="match status" value="1"/>
</dbReference>
<protein>
    <recommendedName>
        <fullName evidence="3">RNA polymerase II assembly factor Rtp1 C-terminal domain-containing protein</fullName>
    </recommendedName>
</protein>
<dbReference type="PANTHER" id="PTHR20959:SF1">
    <property type="entry name" value="TRANSPORT AND GOLGI ORGANIZATION PROTEIN 6 HOMOLOG"/>
    <property type="match status" value="1"/>
</dbReference>
<dbReference type="InterPro" id="IPR039600">
    <property type="entry name" value="TANGO6/Rtp1"/>
</dbReference>
<organism evidence="4 5">
    <name type="scientific">Zygosaccharomyces mellis</name>
    <dbReference type="NCBI Taxonomy" id="42258"/>
    <lineage>
        <taxon>Eukaryota</taxon>
        <taxon>Fungi</taxon>
        <taxon>Dikarya</taxon>
        <taxon>Ascomycota</taxon>
        <taxon>Saccharomycotina</taxon>
        <taxon>Saccharomycetes</taxon>
        <taxon>Saccharomycetales</taxon>
        <taxon>Saccharomycetaceae</taxon>
        <taxon>Zygosaccharomyces</taxon>
    </lineage>
</organism>
<dbReference type="InterPro" id="IPR016024">
    <property type="entry name" value="ARM-type_fold"/>
</dbReference>
<feature type="domain" description="RNA polymerase II assembly factor Rtp1 C-terminal" evidence="3">
    <location>
        <begin position="651"/>
        <end position="755"/>
    </location>
</feature>
<keyword evidence="5" id="KW-1185">Reference proteome</keyword>
<gene>
    <name evidence="4" type="ORF">ZYGM_000888</name>
</gene>
<reference evidence="4 5" key="1">
    <citation type="submission" date="2019-01" db="EMBL/GenBank/DDBJ databases">
        <title>Draft Genome Sequencing of Zygosaccharomyces mellis Ca-7.</title>
        <authorList>
            <person name="Shiwa Y."/>
            <person name="Kanesaki Y."/>
            <person name="Ishige T."/>
            <person name="Mura K."/>
            <person name="Hori T."/>
            <person name="Tamura T."/>
        </authorList>
    </citation>
    <scope>NUCLEOTIDE SEQUENCE [LARGE SCALE GENOMIC DNA]</scope>
    <source>
        <strain evidence="4 5">Ca-7</strain>
    </source>
</reference>
<dbReference type="EMBL" id="BIMX01000027">
    <property type="protein sequence ID" value="GCF01127.1"/>
    <property type="molecule type" value="Genomic_DNA"/>
</dbReference>
<proteinExistence type="inferred from homology"/>
<dbReference type="AlphaFoldDB" id="A0A4C2ECP6"/>
<comment type="caution">
    <text evidence="4">The sequence shown here is derived from an EMBL/GenBank/DDBJ whole genome shotgun (WGS) entry which is preliminary data.</text>
</comment>
<evidence type="ECO:0000256" key="2">
    <source>
        <dbReference type="SAM" id="MobiDB-lite"/>
    </source>
</evidence>
<dbReference type="InterPro" id="IPR019451">
    <property type="entry name" value="Rtp1_C1"/>
</dbReference>
<evidence type="ECO:0000313" key="5">
    <source>
        <dbReference type="Proteomes" id="UP000301737"/>
    </source>
</evidence>
<dbReference type="Pfam" id="PF10363">
    <property type="entry name" value="RTP1_C1"/>
    <property type="match status" value="1"/>
</dbReference>